<protein>
    <submittedName>
        <fullName evidence="1">Methionine biosynthesis protein MetW</fullName>
    </submittedName>
</protein>
<organism evidence="1 2">
    <name type="scientific">Candidatus Gottesmanbacteria bacterium CG11_big_fil_rev_8_21_14_0_20_37_11</name>
    <dbReference type="NCBI Taxonomy" id="1974575"/>
    <lineage>
        <taxon>Bacteria</taxon>
        <taxon>Candidatus Gottesmaniibacteriota</taxon>
    </lineage>
</organism>
<dbReference type="Proteomes" id="UP000230707">
    <property type="component" value="Unassembled WGS sequence"/>
</dbReference>
<reference evidence="1 2" key="1">
    <citation type="submission" date="2017-09" db="EMBL/GenBank/DDBJ databases">
        <title>Depth-based differentiation of microbial function through sediment-hosted aquifers and enrichment of novel symbionts in the deep terrestrial subsurface.</title>
        <authorList>
            <person name="Probst A.J."/>
            <person name="Ladd B."/>
            <person name="Jarett J.K."/>
            <person name="Geller-Mcgrath D.E."/>
            <person name="Sieber C.M."/>
            <person name="Emerson J.B."/>
            <person name="Anantharaman K."/>
            <person name="Thomas B.C."/>
            <person name="Malmstrom R."/>
            <person name="Stieglmeier M."/>
            <person name="Klingl A."/>
            <person name="Woyke T."/>
            <person name="Ryan C.M."/>
            <person name="Banfield J.F."/>
        </authorList>
    </citation>
    <scope>NUCLEOTIDE SEQUENCE [LARGE SCALE GENOMIC DNA]</scope>
    <source>
        <strain evidence="1">CG11_big_fil_rev_8_21_14_0_20_37_11</strain>
    </source>
</reference>
<dbReference type="InterPro" id="IPR010743">
    <property type="entry name" value="Methionine_synth_MetW"/>
</dbReference>
<dbReference type="Pfam" id="PF07021">
    <property type="entry name" value="MetW"/>
    <property type="match status" value="1"/>
</dbReference>
<dbReference type="AlphaFoldDB" id="A0A2H0NGX5"/>
<dbReference type="EMBL" id="PCWS01000099">
    <property type="protein sequence ID" value="PIR08153.1"/>
    <property type="molecule type" value="Genomic_DNA"/>
</dbReference>
<dbReference type="InterPro" id="IPR029063">
    <property type="entry name" value="SAM-dependent_MTases_sf"/>
</dbReference>
<gene>
    <name evidence="1" type="ORF">COV53_04560</name>
</gene>
<proteinExistence type="predicted"/>
<comment type="caution">
    <text evidence="1">The sequence shown here is derived from an EMBL/GenBank/DDBJ whole genome shotgun (WGS) entry which is preliminary data.</text>
</comment>
<dbReference type="CDD" id="cd02440">
    <property type="entry name" value="AdoMet_MTases"/>
    <property type="match status" value="1"/>
</dbReference>
<evidence type="ECO:0000313" key="2">
    <source>
        <dbReference type="Proteomes" id="UP000230707"/>
    </source>
</evidence>
<dbReference type="SUPFAM" id="SSF53335">
    <property type="entry name" value="S-adenosyl-L-methionine-dependent methyltransferases"/>
    <property type="match status" value="1"/>
</dbReference>
<name>A0A2H0NGX5_9BACT</name>
<evidence type="ECO:0000313" key="1">
    <source>
        <dbReference type="EMBL" id="PIR08153.1"/>
    </source>
</evidence>
<sequence length="211" mass="24569">MNDNRDYKYEVKSKTHRDEYHIIEGWITRGSRVIDLGCGDGSLLQLLQNKEVSGEGIEISRSAVKSCLEKELKVKQGRIDIPLSFKNKEFDFAICNVTIQMVMYPEVLISEMKRISKMQIISFPNFAFILNRLDLLLYGRMPRVMIPGYSWYSTGHIHQFSIKDFMDFCKLHNLKITKSHFLVPRKINFFPQALIRPLSNIISTTVIFLTK</sequence>
<dbReference type="Gene3D" id="3.40.50.150">
    <property type="entry name" value="Vaccinia Virus protein VP39"/>
    <property type="match status" value="1"/>
</dbReference>
<accession>A0A2H0NGX5</accession>